<organism evidence="2 3">
    <name type="scientific">Knoellia flava</name>
    <dbReference type="NCBI Taxonomy" id="913969"/>
    <lineage>
        <taxon>Bacteria</taxon>
        <taxon>Bacillati</taxon>
        <taxon>Actinomycetota</taxon>
        <taxon>Actinomycetes</taxon>
        <taxon>Micrococcales</taxon>
        <taxon>Intrasporangiaceae</taxon>
        <taxon>Knoellia</taxon>
    </lineage>
</organism>
<feature type="compositionally biased region" description="Polar residues" evidence="1">
    <location>
        <begin position="80"/>
        <end position="94"/>
    </location>
</feature>
<dbReference type="Proteomes" id="UP000628079">
    <property type="component" value="Unassembled WGS sequence"/>
</dbReference>
<feature type="region of interest" description="Disordered" evidence="1">
    <location>
        <begin position="62"/>
        <end position="94"/>
    </location>
</feature>
<accession>A0A8H9KRX7</accession>
<comment type="caution">
    <text evidence="2">The sequence shown here is derived from an EMBL/GenBank/DDBJ whole genome shotgun (WGS) entry which is preliminary data.</text>
</comment>
<reference evidence="2" key="1">
    <citation type="journal article" date="2014" name="Int. J. Syst. Evol. Microbiol.">
        <title>Complete genome sequence of Corynebacterium casei LMG S-19264T (=DSM 44701T), isolated from a smear-ripened cheese.</title>
        <authorList>
            <consortium name="US DOE Joint Genome Institute (JGI-PGF)"/>
            <person name="Walter F."/>
            <person name="Albersmeier A."/>
            <person name="Kalinowski J."/>
            <person name="Ruckert C."/>
        </authorList>
    </citation>
    <scope>NUCLEOTIDE SEQUENCE</scope>
    <source>
        <strain evidence="2">CGMCC 1.10749</strain>
    </source>
</reference>
<name>A0A8H9KRX7_9MICO</name>
<dbReference type="AlphaFoldDB" id="A0A8H9KRX7"/>
<proteinExistence type="predicted"/>
<evidence type="ECO:0000313" key="3">
    <source>
        <dbReference type="Proteomes" id="UP000628079"/>
    </source>
</evidence>
<evidence type="ECO:0000256" key="1">
    <source>
        <dbReference type="SAM" id="MobiDB-lite"/>
    </source>
</evidence>
<evidence type="ECO:0000313" key="2">
    <source>
        <dbReference type="EMBL" id="GGB85360.1"/>
    </source>
</evidence>
<reference evidence="2" key="2">
    <citation type="submission" date="2020-09" db="EMBL/GenBank/DDBJ databases">
        <authorList>
            <person name="Sun Q."/>
            <person name="Zhou Y."/>
        </authorList>
    </citation>
    <scope>NUCLEOTIDE SEQUENCE</scope>
    <source>
        <strain evidence="2">CGMCC 1.10749</strain>
    </source>
</reference>
<gene>
    <name evidence="2" type="ORF">GCM10011314_26330</name>
</gene>
<protein>
    <submittedName>
        <fullName evidence="2">Uncharacterized protein</fullName>
    </submittedName>
</protein>
<feature type="compositionally biased region" description="Low complexity" evidence="1">
    <location>
        <begin position="69"/>
        <end position="79"/>
    </location>
</feature>
<sequence>MASPDIQAILSSESCHDCASGSMPPAMLAQLSPLAATDSGLPATSLNQSLMGLRWSRAQPIPAARRDPSGSAAVAAASSTVETPESAASTQLPEQSALIVVDPLSRMPAPERMLRSDGEAA</sequence>
<dbReference type="EMBL" id="BMEA01000002">
    <property type="protein sequence ID" value="GGB85360.1"/>
    <property type="molecule type" value="Genomic_DNA"/>
</dbReference>